<feature type="compositionally biased region" description="Polar residues" evidence="1">
    <location>
        <begin position="38"/>
        <end position="57"/>
    </location>
</feature>
<feature type="compositionally biased region" description="Low complexity" evidence="1">
    <location>
        <begin position="63"/>
        <end position="73"/>
    </location>
</feature>
<organism evidence="2 3">
    <name type="scientific">Candidatus Neomicrothrix parvicella RN1</name>
    <dbReference type="NCBI Taxonomy" id="1229780"/>
    <lineage>
        <taxon>Bacteria</taxon>
        <taxon>Bacillati</taxon>
        <taxon>Actinomycetota</taxon>
        <taxon>Acidimicrobiia</taxon>
        <taxon>Acidimicrobiales</taxon>
        <taxon>Microthrixaceae</taxon>
        <taxon>Candidatus Neomicrothrix</taxon>
    </lineage>
</organism>
<feature type="region of interest" description="Disordered" evidence="1">
    <location>
        <begin position="35"/>
        <end position="93"/>
    </location>
</feature>
<dbReference type="RefSeq" id="WP_012224021.1">
    <property type="nucleotide sequence ID" value="NZ_HG422565.1"/>
</dbReference>
<dbReference type="HOGENOM" id="CLU_1381909_0_0_11"/>
<dbReference type="Proteomes" id="UP000018291">
    <property type="component" value="Unassembled WGS sequence"/>
</dbReference>
<sequence>MKHTTTSEPRSGRLIKLAVLIVGMTVLAGCGNDLSAGEQATPSTSPARTTEATGASSPPTTQPPADETPATPETTDDTGSGGTTGITLPDGTEITLPEGVELTVPKNVGSCVEASTALGKLNLSLLGATSTADIDDSAAQLKEVLGTDAAKDVDEVAKAARKAAESGTISPGAYNDDAYNAANAALAKRITTLCSEG</sequence>
<accession>R4YZQ2</accession>
<dbReference type="STRING" id="1229780.BN381_130074"/>
<dbReference type="PROSITE" id="PS51257">
    <property type="entry name" value="PROKAR_LIPOPROTEIN"/>
    <property type="match status" value="1"/>
</dbReference>
<gene>
    <name evidence="2" type="ORF">BN381_130074</name>
</gene>
<proteinExistence type="predicted"/>
<name>R4YZQ2_9ACTN</name>
<comment type="caution">
    <text evidence="2">The sequence shown here is derived from an EMBL/GenBank/DDBJ whole genome shotgun (WGS) entry which is preliminary data.</text>
</comment>
<reference evidence="2 3" key="1">
    <citation type="journal article" date="2013" name="ISME J.">
        <title>Metabolic model for the filamentous 'Candidatus Microthrix parvicella' based on genomic and metagenomic analyses.</title>
        <authorList>
            <person name="Jon McIlroy S."/>
            <person name="Kristiansen R."/>
            <person name="Albertsen M."/>
            <person name="Michael Karst S."/>
            <person name="Rossetti S."/>
            <person name="Lund Nielsen J."/>
            <person name="Tandoi V."/>
            <person name="James Seviour R."/>
            <person name="Nielsen P.H."/>
        </authorList>
    </citation>
    <scope>NUCLEOTIDE SEQUENCE [LARGE SCALE GENOMIC DNA]</scope>
    <source>
        <strain evidence="2 3">RN1</strain>
    </source>
</reference>
<protein>
    <submittedName>
        <fullName evidence="2">Uncharacterized protein</fullName>
    </submittedName>
</protein>
<dbReference type="EMBL" id="CANL01000005">
    <property type="protein sequence ID" value="CCM62516.1"/>
    <property type="molecule type" value="Genomic_DNA"/>
</dbReference>
<keyword evidence="3" id="KW-1185">Reference proteome</keyword>
<evidence type="ECO:0000313" key="2">
    <source>
        <dbReference type="EMBL" id="CCM62516.1"/>
    </source>
</evidence>
<dbReference type="AlphaFoldDB" id="R4YZQ2"/>
<evidence type="ECO:0000313" key="3">
    <source>
        <dbReference type="Proteomes" id="UP000018291"/>
    </source>
</evidence>
<evidence type="ECO:0000256" key="1">
    <source>
        <dbReference type="SAM" id="MobiDB-lite"/>
    </source>
</evidence>